<dbReference type="AlphaFoldDB" id="A0A1H7RE08"/>
<dbReference type="CDD" id="cd06532">
    <property type="entry name" value="Glyco_transf_25"/>
    <property type="match status" value="1"/>
</dbReference>
<evidence type="ECO:0000313" key="3">
    <source>
        <dbReference type="Proteomes" id="UP000199582"/>
    </source>
</evidence>
<feature type="domain" description="Glycosyl transferase family 25" evidence="1">
    <location>
        <begin position="26"/>
        <end position="154"/>
    </location>
</feature>
<sequence>MGHRGFSRGQGRLGLDTGRLRTMDGHAFVLHLARATARRDNAHALLAACGLAGEIWSAVDGAAMSSTDLAVTVGADLFAPAYPFSLRAGEIGCFLSHRQIWAEIVRRNLDYGLILEDDVALDTEIFGHALSLAVTHIAALGYIQLQNRMPHQRGNLIDTRAGSMLSIPVVTPLRASTQLVSQKAARHLLHLSDVFDRPVDTFVQSHWHTRLRPGVIYPAGVRTISDQLEGSTIQGRPRTLRQRLFREVARSFYRRRVMKFSKRSAAQPGSGFS</sequence>
<dbReference type="EMBL" id="FOAG01000006">
    <property type="protein sequence ID" value="SEL58471.1"/>
    <property type="molecule type" value="Genomic_DNA"/>
</dbReference>
<dbReference type="Proteomes" id="UP000199582">
    <property type="component" value="Unassembled WGS sequence"/>
</dbReference>
<proteinExistence type="predicted"/>
<dbReference type="InterPro" id="IPR002654">
    <property type="entry name" value="Glyco_trans_25"/>
</dbReference>
<gene>
    <name evidence="2" type="ORF">SAMN05443999_106148</name>
</gene>
<organism evidence="2 3">
    <name type="scientific">Roseovarius azorensis</name>
    <dbReference type="NCBI Taxonomy" id="1287727"/>
    <lineage>
        <taxon>Bacteria</taxon>
        <taxon>Pseudomonadati</taxon>
        <taxon>Pseudomonadota</taxon>
        <taxon>Alphaproteobacteria</taxon>
        <taxon>Rhodobacterales</taxon>
        <taxon>Roseobacteraceae</taxon>
        <taxon>Roseovarius</taxon>
    </lineage>
</organism>
<dbReference type="GO" id="GO:0016740">
    <property type="term" value="F:transferase activity"/>
    <property type="evidence" value="ECO:0007669"/>
    <property type="project" value="UniProtKB-KW"/>
</dbReference>
<evidence type="ECO:0000313" key="2">
    <source>
        <dbReference type="EMBL" id="SEL58471.1"/>
    </source>
</evidence>
<keyword evidence="3" id="KW-1185">Reference proteome</keyword>
<evidence type="ECO:0000259" key="1">
    <source>
        <dbReference type="Pfam" id="PF01755"/>
    </source>
</evidence>
<protein>
    <submittedName>
        <fullName evidence="2">Glycosyltransferase involved in LPS biosynthesis, GR25 family</fullName>
    </submittedName>
</protein>
<keyword evidence="2" id="KW-0808">Transferase</keyword>
<reference evidence="2 3" key="1">
    <citation type="submission" date="2016-10" db="EMBL/GenBank/DDBJ databases">
        <authorList>
            <person name="de Groot N.N."/>
        </authorList>
    </citation>
    <scope>NUCLEOTIDE SEQUENCE [LARGE SCALE GENOMIC DNA]</scope>
    <source>
        <strain evidence="2 3">DSM 100674</strain>
    </source>
</reference>
<name>A0A1H7RE08_9RHOB</name>
<dbReference type="STRING" id="1287727.SAMN05443999_106148"/>
<dbReference type="Pfam" id="PF01755">
    <property type="entry name" value="Glyco_transf_25"/>
    <property type="match status" value="1"/>
</dbReference>
<accession>A0A1H7RE08</accession>